<accession>A0A6F8XQB9</accession>
<proteinExistence type="inferred from homology"/>
<dbReference type="Proteomes" id="UP000502508">
    <property type="component" value="Chromosome"/>
</dbReference>
<organism evidence="3 4">
    <name type="scientific">Phytohabitans flavus</name>
    <dbReference type="NCBI Taxonomy" id="1076124"/>
    <lineage>
        <taxon>Bacteria</taxon>
        <taxon>Bacillati</taxon>
        <taxon>Actinomycetota</taxon>
        <taxon>Actinomycetes</taxon>
        <taxon>Micromonosporales</taxon>
        <taxon>Micromonosporaceae</taxon>
    </lineage>
</organism>
<comment type="catalytic activity">
    <reaction evidence="2">
        <text>oxidized coenzyme F420-(gamma-L-Glu)(n) + a quinol + H(+) = reduced coenzyme F420-(gamma-L-Glu)(n) + a quinone</text>
        <dbReference type="Rhea" id="RHEA:39663"/>
        <dbReference type="Rhea" id="RHEA-COMP:12939"/>
        <dbReference type="Rhea" id="RHEA-COMP:14378"/>
        <dbReference type="ChEBI" id="CHEBI:15378"/>
        <dbReference type="ChEBI" id="CHEBI:24646"/>
        <dbReference type="ChEBI" id="CHEBI:132124"/>
        <dbReference type="ChEBI" id="CHEBI:133980"/>
        <dbReference type="ChEBI" id="CHEBI:139511"/>
    </reaction>
</comment>
<dbReference type="AlphaFoldDB" id="A0A6F8XQB9"/>
<evidence type="ECO:0000313" key="4">
    <source>
        <dbReference type="Proteomes" id="UP000502508"/>
    </source>
</evidence>
<dbReference type="InterPro" id="IPR004378">
    <property type="entry name" value="F420H2_quin_Rdtase"/>
</dbReference>
<dbReference type="GO" id="GO:0016491">
    <property type="term" value="F:oxidoreductase activity"/>
    <property type="evidence" value="ECO:0007669"/>
    <property type="project" value="InterPro"/>
</dbReference>
<evidence type="ECO:0000256" key="1">
    <source>
        <dbReference type="ARBA" id="ARBA00008710"/>
    </source>
</evidence>
<dbReference type="GO" id="GO:0070967">
    <property type="term" value="F:coenzyme F420 binding"/>
    <property type="evidence" value="ECO:0007669"/>
    <property type="project" value="TreeGrafter"/>
</dbReference>
<dbReference type="KEGG" id="pfla:Pflav_024420"/>
<dbReference type="RefSeq" id="WP_173036135.1">
    <property type="nucleotide sequence ID" value="NZ_AP022870.1"/>
</dbReference>
<dbReference type="GO" id="GO:0005886">
    <property type="term" value="C:plasma membrane"/>
    <property type="evidence" value="ECO:0007669"/>
    <property type="project" value="TreeGrafter"/>
</dbReference>
<dbReference type="Pfam" id="PF04075">
    <property type="entry name" value="F420H2_quin_red"/>
    <property type="match status" value="1"/>
</dbReference>
<sequence>MTIPSDMKAHNRRVIEEFRASGGSAHGRSMLLLTTTGARTGREHTAPMMFIPHGADLLVVASNAGAPNHPDWYRNLVAHPEVVVEVNGEKYEATAVVPGDGERDQIFAGVVERYPFFADHQAKVTRTIPVVVLARKP</sequence>
<comment type="similarity">
    <text evidence="1">Belongs to the F420H(2)-dependent quinone reductase family.</text>
</comment>
<dbReference type="Gene3D" id="2.30.110.10">
    <property type="entry name" value="Electron Transport, Fmn-binding Protein, Chain A"/>
    <property type="match status" value="1"/>
</dbReference>
<evidence type="ECO:0000256" key="2">
    <source>
        <dbReference type="ARBA" id="ARBA00049106"/>
    </source>
</evidence>
<dbReference type="EMBL" id="AP022870">
    <property type="protein sequence ID" value="BCB76032.1"/>
    <property type="molecule type" value="Genomic_DNA"/>
</dbReference>
<reference evidence="3 4" key="1">
    <citation type="submission" date="2020-03" db="EMBL/GenBank/DDBJ databases">
        <title>Whole genome shotgun sequence of Phytohabitans flavus NBRC 107702.</title>
        <authorList>
            <person name="Komaki H."/>
            <person name="Tamura T."/>
        </authorList>
    </citation>
    <scope>NUCLEOTIDE SEQUENCE [LARGE SCALE GENOMIC DNA]</scope>
    <source>
        <strain evidence="3 4">NBRC 107702</strain>
    </source>
</reference>
<evidence type="ECO:0008006" key="5">
    <source>
        <dbReference type="Google" id="ProtNLM"/>
    </source>
</evidence>
<dbReference type="InterPro" id="IPR012349">
    <property type="entry name" value="Split_barrel_FMN-bd"/>
</dbReference>
<gene>
    <name evidence="3" type="ORF">Pflav_024420</name>
</gene>
<dbReference type="PANTHER" id="PTHR39428:SF1">
    <property type="entry name" value="F420H(2)-DEPENDENT QUINONE REDUCTASE RV1261C"/>
    <property type="match status" value="1"/>
</dbReference>
<dbReference type="SUPFAM" id="SSF50475">
    <property type="entry name" value="FMN-binding split barrel"/>
    <property type="match status" value="1"/>
</dbReference>
<reference evidence="3 4" key="2">
    <citation type="submission" date="2020-03" db="EMBL/GenBank/DDBJ databases">
        <authorList>
            <person name="Ichikawa N."/>
            <person name="Kimura A."/>
            <person name="Kitahashi Y."/>
            <person name="Uohara A."/>
        </authorList>
    </citation>
    <scope>NUCLEOTIDE SEQUENCE [LARGE SCALE GENOMIC DNA]</scope>
    <source>
        <strain evidence="3 4">NBRC 107702</strain>
    </source>
</reference>
<name>A0A6F8XQB9_9ACTN</name>
<dbReference type="NCBIfam" id="TIGR00026">
    <property type="entry name" value="hi_GC_TIGR00026"/>
    <property type="match status" value="1"/>
</dbReference>
<protein>
    <recommendedName>
        <fullName evidence="5">Nitroreductase</fullName>
    </recommendedName>
</protein>
<dbReference type="PANTHER" id="PTHR39428">
    <property type="entry name" value="F420H(2)-DEPENDENT QUINONE REDUCTASE RV1261C"/>
    <property type="match status" value="1"/>
</dbReference>
<keyword evidence="4" id="KW-1185">Reference proteome</keyword>
<evidence type="ECO:0000313" key="3">
    <source>
        <dbReference type="EMBL" id="BCB76032.1"/>
    </source>
</evidence>